<organism evidence="7 8">
    <name type="scientific">Gordonia hankookensis</name>
    <dbReference type="NCBI Taxonomy" id="589403"/>
    <lineage>
        <taxon>Bacteria</taxon>
        <taxon>Bacillati</taxon>
        <taxon>Actinomycetota</taxon>
        <taxon>Actinomycetes</taxon>
        <taxon>Mycobacteriales</taxon>
        <taxon>Gordoniaceae</taxon>
        <taxon>Gordonia</taxon>
    </lineage>
</organism>
<dbReference type="PANTHER" id="PTHR43859:SF4">
    <property type="entry name" value="BUTANOATE--COA LIGASE AAE1-RELATED"/>
    <property type="match status" value="1"/>
</dbReference>
<dbReference type="EMBL" id="JACWMS010000002">
    <property type="protein sequence ID" value="MBD1320656.1"/>
    <property type="molecule type" value="Genomic_DNA"/>
</dbReference>
<dbReference type="SUPFAM" id="SSF56801">
    <property type="entry name" value="Acetyl-CoA synthetase-like"/>
    <property type="match status" value="1"/>
</dbReference>
<proteinExistence type="inferred from homology"/>
<dbReference type="InterPro" id="IPR025110">
    <property type="entry name" value="AMP-bd_C"/>
</dbReference>
<dbReference type="PANTHER" id="PTHR43859">
    <property type="entry name" value="ACYL-ACTIVATING ENZYME"/>
    <property type="match status" value="1"/>
</dbReference>
<reference evidence="7 8" key="1">
    <citation type="submission" date="2020-09" db="EMBL/GenBank/DDBJ databases">
        <title>Novel species in genus Gordonia.</title>
        <authorList>
            <person name="Zhang G."/>
        </authorList>
    </citation>
    <scope>NUCLEOTIDE SEQUENCE [LARGE SCALE GENOMIC DNA]</scope>
    <source>
        <strain evidence="7 8">ON-33</strain>
    </source>
</reference>
<dbReference type="RefSeq" id="WP_190267263.1">
    <property type="nucleotide sequence ID" value="NZ_BAABAD010000004.1"/>
</dbReference>
<comment type="caution">
    <text evidence="7">The sequence shown here is derived from an EMBL/GenBank/DDBJ whole genome shotgun (WGS) entry which is preliminary data.</text>
</comment>
<dbReference type="Gene3D" id="3.40.50.12780">
    <property type="entry name" value="N-terminal domain of ligase-like"/>
    <property type="match status" value="1"/>
</dbReference>
<accession>A0ABR7WDM2</accession>
<dbReference type="Pfam" id="PF00501">
    <property type="entry name" value="AMP-binding"/>
    <property type="match status" value="1"/>
</dbReference>
<dbReference type="Proteomes" id="UP000602395">
    <property type="component" value="Unassembled WGS sequence"/>
</dbReference>
<evidence type="ECO:0000256" key="1">
    <source>
        <dbReference type="ARBA" id="ARBA00006432"/>
    </source>
</evidence>
<evidence type="ECO:0000256" key="4">
    <source>
        <dbReference type="ARBA" id="ARBA00023098"/>
    </source>
</evidence>
<keyword evidence="8" id="KW-1185">Reference proteome</keyword>
<evidence type="ECO:0000313" key="8">
    <source>
        <dbReference type="Proteomes" id="UP000602395"/>
    </source>
</evidence>
<dbReference type="Pfam" id="PF13193">
    <property type="entry name" value="AMP-binding_C"/>
    <property type="match status" value="1"/>
</dbReference>
<dbReference type="PROSITE" id="PS00455">
    <property type="entry name" value="AMP_BINDING"/>
    <property type="match status" value="1"/>
</dbReference>
<dbReference type="NCBIfam" id="NF004837">
    <property type="entry name" value="PRK06187.1"/>
    <property type="match status" value="1"/>
</dbReference>
<evidence type="ECO:0000256" key="2">
    <source>
        <dbReference type="ARBA" id="ARBA00022598"/>
    </source>
</evidence>
<dbReference type="InterPro" id="IPR020845">
    <property type="entry name" value="AMP-binding_CS"/>
</dbReference>
<keyword evidence="4" id="KW-0443">Lipid metabolism</keyword>
<feature type="domain" description="AMP-dependent synthetase/ligase" evidence="5">
    <location>
        <begin position="26"/>
        <end position="388"/>
    </location>
</feature>
<keyword evidence="3" id="KW-0276">Fatty acid metabolism</keyword>
<sequence length="532" mass="57128">MSDSDRPTPPTPADFTFDTLRPVAFLERAAAVFADRTAIVDGDLAFTYAELHRRVGRLTAVLDGLGIRPGDRVAALCSNSHEMLELHNAVPGIGAVLVPLNIRLSEAELSYIVEHSGASLLVATVEFAEAARAVGATAGIRVLVSGDADDEYRTLLDGAPEPVWRNVDERGLLAINYTSGTTGRPKGVMYHHRGAYLQSLAMAYHTGIGPASNYLWTLPMFHCDGWCFPWAVTAAGATHVCLRGIDTAQIWRHLTDDGITHFSAAPTVLTMIAEDPAAAPLDHIVEATTGGAPPSPALLARMSDLGIEVTHLYGLTETFGPIAVNQWQPEWNAGSPEERANLKARQGIGNIAAGVVRVVTPEGDDVPADGSTEGELVARGNNVMLGYYRDPEATAAATVNGWLRTGDVAVVHPDGYAEIRDRSKDVIISGGENIASVEVERVLDSHPDVVESAVVGRPDERWGEVPIAYVTIRDGGDVDVDELVEFARERLARFKVPKEIVFAQLPKTSTGKIQKTVLRSRYEGHIGQTGDT</sequence>
<keyword evidence="2 7" id="KW-0436">Ligase</keyword>
<feature type="domain" description="AMP-binding enzyme C-terminal" evidence="6">
    <location>
        <begin position="438"/>
        <end position="512"/>
    </location>
</feature>
<dbReference type="InterPro" id="IPR045851">
    <property type="entry name" value="AMP-bd_C_sf"/>
</dbReference>
<evidence type="ECO:0000259" key="5">
    <source>
        <dbReference type="Pfam" id="PF00501"/>
    </source>
</evidence>
<name>A0ABR7WDM2_9ACTN</name>
<dbReference type="CDD" id="cd12118">
    <property type="entry name" value="ttLC_FACS_AEE21_like"/>
    <property type="match status" value="1"/>
</dbReference>
<dbReference type="InterPro" id="IPR042099">
    <property type="entry name" value="ANL_N_sf"/>
</dbReference>
<dbReference type="GO" id="GO:0016874">
    <property type="term" value="F:ligase activity"/>
    <property type="evidence" value="ECO:0007669"/>
    <property type="project" value="UniProtKB-KW"/>
</dbReference>
<dbReference type="InterPro" id="IPR000873">
    <property type="entry name" value="AMP-dep_synth/lig_dom"/>
</dbReference>
<protein>
    <submittedName>
        <fullName evidence="7">Long-chain-fatty-acid--CoA ligase</fullName>
    </submittedName>
</protein>
<comment type="similarity">
    <text evidence="1">Belongs to the ATP-dependent AMP-binding enzyme family.</text>
</comment>
<evidence type="ECO:0000313" key="7">
    <source>
        <dbReference type="EMBL" id="MBD1320656.1"/>
    </source>
</evidence>
<evidence type="ECO:0000259" key="6">
    <source>
        <dbReference type="Pfam" id="PF13193"/>
    </source>
</evidence>
<evidence type="ECO:0000256" key="3">
    <source>
        <dbReference type="ARBA" id="ARBA00022832"/>
    </source>
</evidence>
<dbReference type="Gene3D" id="3.30.300.30">
    <property type="match status" value="1"/>
</dbReference>
<gene>
    <name evidence="7" type="ORF">IDF66_13805</name>
</gene>